<name>A0ABP9R2E7_9RHOO</name>
<reference evidence="10" key="1">
    <citation type="journal article" date="2019" name="Int. J. Syst. Evol. Microbiol.">
        <title>The Global Catalogue of Microorganisms (GCM) 10K type strain sequencing project: providing services to taxonomists for standard genome sequencing and annotation.</title>
        <authorList>
            <consortium name="The Broad Institute Genomics Platform"/>
            <consortium name="The Broad Institute Genome Sequencing Center for Infectious Disease"/>
            <person name="Wu L."/>
            <person name="Ma J."/>
        </authorList>
    </citation>
    <scope>NUCLEOTIDE SEQUENCE [LARGE SCALE GENOMIC DNA]</scope>
    <source>
        <strain evidence="10">JCM 18715</strain>
    </source>
</reference>
<dbReference type="InterPro" id="IPR038766">
    <property type="entry name" value="Membrane_comp_ABC_pdt"/>
</dbReference>
<dbReference type="InterPro" id="IPR003838">
    <property type="entry name" value="ABC3_permease_C"/>
</dbReference>
<evidence type="ECO:0000256" key="4">
    <source>
        <dbReference type="ARBA" id="ARBA00022989"/>
    </source>
</evidence>
<evidence type="ECO:0000313" key="9">
    <source>
        <dbReference type="EMBL" id="GAA5170253.1"/>
    </source>
</evidence>
<dbReference type="RefSeq" id="WP_345534199.1">
    <property type="nucleotide sequence ID" value="NZ_BAABLD010000017.1"/>
</dbReference>
<evidence type="ECO:0000256" key="1">
    <source>
        <dbReference type="ARBA" id="ARBA00004651"/>
    </source>
</evidence>
<feature type="domain" description="ABC3 transporter permease C-terminal" evidence="7">
    <location>
        <begin position="708"/>
        <end position="819"/>
    </location>
</feature>
<dbReference type="Proteomes" id="UP001500547">
    <property type="component" value="Unassembled WGS sequence"/>
</dbReference>
<evidence type="ECO:0000259" key="7">
    <source>
        <dbReference type="Pfam" id="PF02687"/>
    </source>
</evidence>
<feature type="transmembrane region" description="Helical" evidence="6">
    <location>
        <begin position="300"/>
        <end position="326"/>
    </location>
</feature>
<protein>
    <submittedName>
        <fullName evidence="9">FtsX-like permease family protein</fullName>
    </submittedName>
</protein>
<evidence type="ECO:0000259" key="8">
    <source>
        <dbReference type="Pfam" id="PF12704"/>
    </source>
</evidence>
<feature type="transmembrane region" description="Helical" evidence="6">
    <location>
        <begin position="466"/>
        <end position="489"/>
    </location>
</feature>
<organism evidence="9 10">
    <name type="scientific">Viridibacterium curvum</name>
    <dbReference type="NCBI Taxonomy" id="1101404"/>
    <lineage>
        <taxon>Bacteria</taxon>
        <taxon>Pseudomonadati</taxon>
        <taxon>Pseudomonadota</taxon>
        <taxon>Betaproteobacteria</taxon>
        <taxon>Rhodocyclales</taxon>
        <taxon>Rhodocyclaceae</taxon>
        <taxon>Viridibacterium</taxon>
    </lineage>
</organism>
<keyword evidence="5 6" id="KW-0472">Membrane</keyword>
<keyword evidence="10" id="KW-1185">Reference proteome</keyword>
<feature type="transmembrane region" description="Helical" evidence="6">
    <location>
        <begin position="346"/>
        <end position="370"/>
    </location>
</feature>
<feature type="transmembrane region" description="Helical" evidence="6">
    <location>
        <begin position="702"/>
        <end position="725"/>
    </location>
</feature>
<dbReference type="PANTHER" id="PTHR30287">
    <property type="entry name" value="MEMBRANE COMPONENT OF PREDICTED ABC SUPERFAMILY METABOLITE UPTAKE TRANSPORTER"/>
    <property type="match status" value="1"/>
</dbReference>
<feature type="transmembrane region" description="Helical" evidence="6">
    <location>
        <begin position="418"/>
        <end position="445"/>
    </location>
</feature>
<evidence type="ECO:0000256" key="6">
    <source>
        <dbReference type="SAM" id="Phobius"/>
    </source>
</evidence>
<feature type="domain" description="ABC3 transporter permease C-terminal" evidence="7">
    <location>
        <begin position="260"/>
        <end position="376"/>
    </location>
</feature>
<feature type="transmembrane region" description="Helical" evidence="6">
    <location>
        <begin position="20"/>
        <end position="41"/>
    </location>
</feature>
<dbReference type="Pfam" id="PF12704">
    <property type="entry name" value="MacB_PCD"/>
    <property type="match status" value="1"/>
</dbReference>
<evidence type="ECO:0000313" key="10">
    <source>
        <dbReference type="Proteomes" id="UP001500547"/>
    </source>
</evidence>
<feature type="transmembrane region" description="Helical" evidence="6">
    <location>
        <begin position="792"/>
        <end position="814"/>
    </location>
</feature>
<feature type="domain" description="MacB-like periplasmic core" evidence="8">
    <location>
        <begin position="20"/>
        <end position="203"/>
    </location>
</feature>
<keyword evidence="3 6" id="KW-0812">Transmembrane</keyword>
<feature type="transmembrane region" description="Helical" evidence="6">
    <location>
        <begin position="256"/>
        <end position="280"/>
    </location>
</feature>
<sequence>MFHLRLALTMLSRDLRAGELTMLGVALLIAVASLTSVGFFADRVQGQLSRDATQLMGGDLLVSGDAPLPPEFEAEARRLGLRVANTTNFSSMVSTDDMAQLSAVKSVEAGYPLRGSLRIAQTMGEAGVEAGRIPEPGEAFVEERLLSALQRKVGETLQLGNSSFRIGGLITFESDRGTNFFSFIPRIMINAADLQATGLVQEGSRIRYRLTVAGERAPIAAFAAWLKPQIKAGQQLESIDNARPEIRGNLDRIQRFLQLAAMLSVVLAGVAIGLSARRYLQRHLNGCAAMRCFGATRSQLLGLFLGEFALFGLLMAAVGCALGYALQEGIAALAGGFFKTSLPAPGLLPVLHGLIVGVVLMVGFVAPQLLHMTRVPPVHVLRRDWGGLQGSVVGAWVAGALALLGLFLWVAGDIKLGAWSALGFAVACGVFALVARLVLGALASLRHRGTASWGLRYGLAAMHRRLGASMVQTVALGLGLMAMLLLGIVTGDLMSGWQKGLRDDAPNHFVLNLQSDQKTAFQQFFRERNLPAVELLPMVRGRLVELRGKAVRPDDYEQDRARNLADREFNLSYGSAMQEGNRIVAGRWHGEAKAPEFSMEEGVGKTLGVKLGDEVVFEIGGQRVKGRVTSIRKLDWDSMRVNFFFSAAPGLLEDKPTSWITSFRLPPGHSADLNALVAAFPNISVIDVGAVLAQVKDLSGKLIAVVQFVFGFALLAGAVVLFAALRATHDERMHEISVLRTLGARNRQLRSAMLWEFIVLGGLSALLASVGALATGYVLATRVFDIIYTPDWLALLGYLLAAVIAVVACGWLGVRSLLQRTVVDSLRATA</sequence>
<gene>
    <name evidence="9" type="ORF">GCM10025770_32880</name>
</gene>
<comment type="caution">
    <text evidence="9">The sequence shown here is derived from an EMBL/GenBank/DDBJ whole genome shotgun (WGS) entry which is preliminary data.</text>
</comment>
<accession>A0ABP9R2E7</accession>
<keyword evidence="4 6" id="KW-1133">Transmembrane helix</keyword>
<dbReference type="Pfam" id="PF02687">
    <property type="entry name" value="FtsX"/>
    <property type="match status" value="2"/>
</dbReference>
<keyword evidence="2" id="KW-1003">Cell membrane</keyword>
<feature type="transmembrane region" description="Helical" evidence="6">
    <location>
        <begin position="754"/>
        <end position="780"/>
    </location>
</feature>
<comment type="subcellular location">
    <subcellularLocation>
        <location evidence="1">Cell membrane</location>
        <topology evidence="1">Multi-pass membrane protein</topology>
    </subcellularLocation>
</comment>
<feature type="transmembrane region" description="Helical" evidence="6">
    <location>
        <begin position="391"/>
        <end position="412"/>
    </location>
</feature>
<evidence type="ECO:0000256" key="5">
    <source>
        <dbReference type="ARBA" id="ARBA00023136"/>
    </source>
</evidence>
<evidence type="ECO:0000256" key="2">
    <source>
        <dbReference type="ARBA" id="ARBA00022475"/>
    </source>
</evidence>
<evidence type="ECO:0000256" key="3">
    <source>
        <dbReference type="ARBA" id="ARBA00022692"/>
    </source>
</evidence>
<proteinExistence type="predicted"/>
<dbReference type="PANTHER" id="PTHR30287:SF1">
    <property type="entry name" value="INNER MEMBRANE PROTEIN"/>
    <property type="match status" value="1"/>
</dbReference>
<dbReference type="EMBL" id="BAABLD010000017">
    <property type="protein sequence ID" value="GAA5170253.1"/>
    <property type="molecule type" value="Genomic_DNA"/>
</dbReference>
<dbReference type="InterPro" id="IPR025857">
    <property type="entry name" value="MacB_PCD"/>
</dbReference>